<comment type="caution">
    <text evidence="2">The sequence shown here is derived from an EMBL/GenBank/DDBJ whole genome shotgun (WGS) entry which is preliminary data.</text>
</comment>
<dbReference type="SUPFAM" id="SSF54593">
    <property type="entry name" value="Glyoxalase/Bleomycin resistance protein/Dihydroxybiphenyl dioxygenase"/>
    <property type="match status" value="1"/>
</dbReference>
<organism evidence="2 3">
    <name type="scientific">Actinospica durhamensis</name>
    <dbReference type="NCBI Taxonomy" id="1508375"/>
    <lineage>
        <taxon>Bacteria</taxon>
        <taxon>Bacillati</taxon>
        <taxon>Actinomycetota</taxon>
        <taxon>Actinomycetes</taxon>
        <taxon>Catenulisporales</taxon>
        <taxon>Actinospicaceae</taxon>
        <taxon>Actinospica</taxon>
    </lineage>
</organism>
<dbReference type="EMBL" id="JAGSOG010000071">
    <property type="protein sequence ID" value="MBR7834809.1"/>
    <property type="molecule type" value="Genomic_DNA"/>
</dbReference>
<dbReference type="Gene3D" id="3.10.180.10">
    <property type="entry name" value="2,3-Dihydroxybiphenyl 1,2-Dioxygenase, domain 1"/>
    <property type="match status" value="2"/>
</dbReference>
<dbReference type="RefSeq" id="WP_212529322.1">
    <property type="nucleotide sequence ID" value="NZ_JAGSOG010000071.1"/>
</dbReference>
<dbReference type="PANTHER" id="PTHR35908">
    <property type="entry name" value="HYPOTHETICAL FUSION PROTEIN"/>
    <property type="match status" value="1"/>
</dbReference>
<dbReference type="PANTHER" id="PTHR35908:SF1">
    <property type="entry name" value="CONSERVED PROTEIN"/>
    <property type="match status" value="1"/>
</dbReference>
<evidence type="ECO:0000259" key="1">
    <source>
        <dbReference type="Pfam" id="PF18029"/>
    </source>
</evidence>
<name>A0A941IP80_9ACTN</name>
<protein>
    <recommendedName>
        <fullName evidence="1">Glyoxalase-like domain-containing protein</fullName>
    </recommendedName>
</protein>
<proteinExistence type="predicted"/>
<keyword evidence="3" id="KW-1185">Reference proteome</keyword>
<feature type="domain" description="Glyoxalase-like" evidence="1">
    <location>
        <begin position="16"/>
        <end position="115"/>
    </location>
</feature>
<gene>
    <name evidence="2" type="ORF">KDL01_16150</name>
</gene>
<reference evidence="2" key="1">
    <citation type="submission" date="2021-04" db="EMBL/GenBank/DDBJ databases">
        <title>Genome based classification of Actinospica acidithermotolerans sp. nov., an actinobacterium isolated from an Indonesian hot spring.</title>
        <authorList>
            <person name="Kusuma A.B."/>
            <person name="Putra K.E."/>
            <person name="Nafisah S."/>
            <person name="Loh J."/>
            <person name="Nouioui I."/>
            <person name="Goodfellow M."/>
        </authorList>
    </citation>
    <scope>NUCLEOTIDE SEQUENCE</scope>
    <source>
        <strain evidence="2">CSCA 57</strain>
    </source>
</reference>
<evidence type="ECO:0000313" key="2">
    <source>
        <dbReference type="EMBL" id="MBR7834809.1"/>
    </source>
</evidence>
<dbReference type="Pfam" id="PF18029">
    <property type="entry name" value="Glyoxalase_6"/>
    <property type="match status" value="2"/>
</dbReference>
<dbReference type="AlphaFoldDB" id="A0A941IP80"/>
<dbReference type="InterPro" id="IPR041581">
    <property type="entry name" value="Glyoxalase_6"/>
</dbReference>
<feature type="domain" description="Glyoxalase-like" evidence="1">
    <location>
        <begin position="139"/>
        <end position="242"/>
    </location>
</feature>
<sequence length="254" mass="27538">MARECVSDVRWVWAFVDRPLAEFDEAARFWARVSDTTLSPRRGDEGRFATFLPARGDAFLKLQGVDEGGGAHLDFEVAHLAETADQALALGAEPVLREQGLVVLRSPGGQRFCLTEWAGQAQWPPVVTTPSGARTRVDQVCLDIGPDVFARESAFWSALTGWPASDPGDGEFGRLATPPHLPVRILLQRCDEPGPAGAHIDVACSDVAAVRAWHERLGARHLRDGRIWSVMRDPAGGVYCLTPRAPETGLLAPG</sequence>
<accession>A0A941IP80</accession>
<evidence type="ECO:0000313" key="3">
    <source>
        <dbReference type="Proteomes" id="UP000675781"/>
    </source>
</evidence>
<dbReference type="Proteomes" id="UP000675781">
    <property type="component" value="Unassembled WGS sequence"/>
</dbReference>
<dbReference type="InterPro" id="IPR029068">
    <property type="entry name" value="Glyas_Bleomycin-R_OHBP_Dase"/>
</dbReference>